<evidence type="ECO:0000313" key="11">
    <source>
        <dbReference type="Proteomes" id="UP000652761"/>
    </source>
</evidence>
<evidence type="ECO:0000256" key="5">
    <source>
        <dbReference type="ARBA" id="ARBA00022776"/>
    </source>
</evidence>
<comment type="caution">
    <text evidence="10">The sequence shown here is derived from an EMBL/GenBank/DDBJ whole genome shotgun (WGS) entry which is preliminary data.</text>
</comment>
<keyword evidence="3" id="KW-0158">Chromosome</keyword>
<dbReference type="GO" id="GO:0005634">
    <property type="term" value="C:nucleus"/>
    <property type="evidence" value="ECO:0007669"/>
    <property type="project" value="InterPro"/>
</dbReference>
<name>A0A843UCU0_COLES</name>
<evidence type="ECO:0000256" key="2">
    <source>
        <dbReference type="ARBA" id="ARBA00008643"/>
    </source>
</evidence>
<dbReference type="Proteomes" id="UP000652761">
    <property type="component" value="Unassembled WGS sequence"/>
</dbReference>
<keyword evidence="11" id="KW-1185">Reference proteome</keyword>
<dbReference type="EMBL" id="NMUH01000560">
    <property type="protein sequence ID" value="MQL81315.1"/>
    <property type="molecule type" value="Genomic_DNA"/>
</dbReference>
<comment type="similarity">
    <text evidence="2">Belongs to the mis12 family.</text>
</comment>
<evidence type="ECO:0000256" key="9">
    <source>
        <dbReference type="ARBA" id="ARBA00023328"/>
    </source>
</evidence>
<keyword evidence="7" id="KW-0175">Coiled coil</keyword>
<organism evidence="10 11">
    <name type="scientific">Colocasia esculenta</name>
    <name type="common">Wild taro</name>
    <name type="synonym">Arum esculentum</name>
    <dbReference type="NCBI Taxonomy" id="4460"/>
    <lineage>
        <taxon>Eukaryota</taxon>
        <taxon>Viridiplantae</taxon>
        <taxon>Streptophyta</taxon>
        <taxon>Embryophyta</taxon>
        <taxon>Tracheophyta</taxon>
        <taxon>Spermatophyta</taxon>
        <taxon>Magnoliopsida</taxon>
        <taxon>Liliopsida</taxon>
        <taxon>Araceae</taxon>
        <taxon>Aroideae</taxon>
        <taxon>Colocasieae</taxon>
        <taxon>Colocasia</taxon>
    </lineage>
</organism>
<dbReference type="PANTHER" id="PTHR14527:SF2">
    <property type="entry name" value="PROTEIN MIS12 HOMOLOG"/>
    <property type="match status" value="1"/>
</dbReference>
<dbReference type="PANTHER" id="PTHR14527">
    <property type="entry name" value="PROTEIN MIS12 HOMOLOG"/>
    <property type="match status" value="1"/>
</dbReference>
<keyword evidence="6" id="KW-0995">Kinetochore</keyword>
<protein>
    <recommendedName>
        <fullName evidence="12">Protein MIS12 homolog</fullName>
    </recommendedName>
</protein>
<dbReference type="OrthoDB" id="1884855at2759"/>
<keyword evidence="4" id="KW-0132">Cell division</keyword>
<dbReference type="Pfam" id="PF05859">
    <property type="entry name" value="Mis12"/>
    <property type="match status" value="1"/>
</dbReference>
<dbReference type="AlphaFoldDB" id="A0A843UCU0"/>
<accession>A0A843UCU0</accession>
<evidence type="ECO:0000256" key="8">
    <source>
        <dbReference type="ARBA" id="ARBA00023306"/>
    </source>
</evidence>
<dbReference type="GO" id="GO:0051301">
    <property type="term" value="P:cell division"/>
    <property type="evidence" value="ECO:0007669"/>
    <property type="project" value="UniProtKB-KW"/>
</dbReference>
<evidence type="ECO:0008006" key="12">
    <source>
        <dbReference type="Google" id="ProtNLM"/>
    </source>
</evidence>
<keyword evidence="8" id="KW-0131">Cell cycle</keyword>
<comment type="subcellular location">
    <subcellularLocation>
        <location evidence="1">Chromosome</location>
        <location evidence="1">Centromere</location>
        <location evidence="1">Kinetochore</location>
    </subcellularLocation>
</comment>
<keyword evidence="9" id="KW-0137">Centromere</keyword>
<dbReference type="GO" id="GO:0000070">
    <property type="term" value="P:mitotic sister chromatid segregation"/>
    <property type="evidence" value="ECO:0007669"/>
    <property type="project" value="TreeGrafter"/>
</dbReference>
<gene>
    <name evidence="10" type="ORF">Taro_013771</name>
</gene>
<evidence type="ECO:0000256" key="3">
    <source>
        <dbReference type="ARBA" id="ARBA00022454"/>
    </source>
</evidence>
<dbReference type="GO" id="GO:0000444">
    <property type="term" value="C:MIS12/MIND type complex"/>
    <property type="evidence" value="ECO:0007669"/>
    <property type="project" value="TreeGrafter"/>
</dbReference>
<evidence type="ECO:0000256" key="1">
    <source>
        <dbReference type="ARBA" id="ARBA00004629"/>
    </source>
</evidence>
<sequence>MEGSRSEAVFDSYGLNPQLFINEVLNTVDDLVDEAFDFCQQQAPAVVGGDAVADRSEELRRGITSLHHAVRATLNKRMSLWERYCLLHCFSVPEGFSSDKSVGIPNVISPLASLFNSSGDALLPQDELHNAELDSQIVSLRKKLAMVGDDSAALQREICKLEKHSVLHSGYHESISEVLRLLEENSVHKIFQEIEESTSKLYQEMEILRTETIPSGTIGNPGEQNGDRWINRLGPSTKLEDIQKAADILKLFRKP</sequence>
<evidence type="ECO:0000256" key="7">
    <source>
        <dbReference type="ARBA" id="ARBA00023054"/>
    </source>
</evidence>
<evidence type="ECO:0000256" key="4">
    <source>
        <dbReference type="ARBA" id="ARBA00022618"/>
    </source>
</evidence>
<evidence type="ECO:0000256" key="6">
    <source>
        <dbReference type="ARBA" id="ARBA00022838"/>
    </source>
</evidence>
<dbReference type="GO" id="GO:0051382">
    <property type="term" value="P:kinetochore assembly"/>
    <property type="evidence" value="ECO:0007669"/>
    <property type="project" value="TreeGrafter"/>
</dbReference>
<evidence type="ECO:0000313" key="10">
    <source>
        <dbReference type="EMBL" id="MQL81315.1"/>
    </source>
</evidence>
<keyword evidence="5" id="KW-0498">Mitosis</keyword>
<reference evidence="10" key="1">
    <citation type="submission" date="2017-07" db="EMBL/GenBank/DDBJ databases">
        <title>Taro Niue Genome Assembly and Annotation.</title>
        <authorList>
            <person name="Atibalentja N."/>
            <person name="Keating K."/>
            <person name="Fields C.J."/>
        </authorList>
    </citation>
    <scope>NUCLEOTIDE SEQUENCE</scope>
    <source>
        <strain evidence="10">Niue_2</strain>
        <tissue evidence="10">Leaf</tissue>
    </source>
</reference>
<dbReference type="InterPro" id="IPR008685">
    <property type="entry name" value="Centromere_Mis12"/>
</dbReference>
<proteinExistence type="inferred from homology"/>